<evidence type="ECO:0000256" key="3">
    <source>
        <dbReference type="ARBA" id="ARBA00023242"/>
    </source>
</evidence>
<comment type="caution">
    <text evidence="6">The sequence shown here is derived from an EMBL/GenBank/DDBJ whole genome shotgun (WGS) entry which is preliminary data.</text>
</comment>
<dbReference type="OrthoDB" id="4934715at2759"/>
<dbReference type="SUPFAM" id="SSF57701">
    <property type="entry name" value="Zn2/Cys6 DNA-binding domain"/>
    <property type="match status" value="1"/>
</dbReference>
<comment type="subcellular location">
    <subcellularLocation>
        <location evidence="1">Nucleus</location>
    </subcellularLocation>
</comment>
<dbReference type="AlphaFoldDB" id="A0A4R0RLR8"/>
<dbReference type="Pfam" id="PF04082">
    <property type="entry name" value="Fungal_trans"/>
    <property type="match status" value="1"/>
</dbReference>
<dbReference type="SMART" id="SM00906">
    <property type="entry name" value="Fungal_trans"/>
    <property type="match status" value="1"/>
</dbReference>
<accession>A0A4R0RLR8</accession>
<dbReference type="GO" id="GO:0006351">
    <property type="term" value="P:DNA-templated transcription"/>
    <property type="evidence" value="ECO:0007669"/>
    <property type="project" value="InterPro"/>
</dbReference>
<sequence>MVKTTNPNTPDSSGTPAPSRRKADDDIPSSRAAKKPRTRVSYSCGECHRRKQKCDRQVPCSHCVARKVPELCKAYTPGKSDQDISLRLSRLEHIIEVALPHYWRSSRHEGDEDHNSEGGDEDARSQADDEEMNDGVFESGKWYGNTAFAYIAAPAVLSKLESVVEATNGEGSGSGTRSASIDRLPPTAFHHPEPKQPTITALEASPADRLKSLIQDCGVAPHKISELVQELPPRGLSDKLVDFYFQAINWTRYPISERDFRVSYAAILADKTTVSPTDTRFLPLLFVILAIAVRLAPDSVAGDIKTRKLTSSRYYWSSRRSLLIAAAIQPDCLEMVLTRLLSARFLILDRKATECWSQLGAAVRTAQALGLHRDAANLPIDPLQAEYRRRIWAFLYHSDRAYALSLGRPSAINDDYTSTRPPMNIEDDGNSTHLSKPLPLSTPTHMSYMVLRNTIANIMGRIVHQFQKVSSPAHYHDILAIDDEILEFMQDLPPHFAVNPDRSLDQTHPYIPAHRYLLVTEIFYIRIALHRPYLLRRLGSDRYLRSRNACFECSLQDFNVRREYLKSTPRDFRDPVTSGYREFLSAMISGIYLVLYPKGEHAEGMAVVMDTYIQEHEATTDMDATTRRETKIIEFLRAKANQVATPELSDASTPTHIAGKPQPHNDAQLLLGLHRSSPRGPSAAGSPTAAAAMSGGLGCTSPDAPSPDFPRSMPFPVFQQLQQAEGQSPSGFGSPTSAEDDSAQSLLDQWCNVFSGGPQVDNAGAAGTGFPWTQPNVTSDLAWFNGAAPPPPALNAGVSDLDGSDWSYWENLINQIRSGPVA</sequence>
<keyword evidence="2" id="KW-0479">Metal-binding</keyword>
<dbReference type="PROSITE" id="PS00463">
    <property type="entry name" value="ZN2_CY6_FUNGAL_1"/>
    <property type="match status" value="1"/>
</dbReference>
<evidence type="ECO:0000256" key="2">
    <source>
        <dbReference type="ARBA" id="ARBA00022723"/>
    </source>
</evidence>
<dbReference type="InterPro" id="IPR007219">
    <property type="entry name" value="XnlR_reg_dom"/>
</dbReference>
<dbReference type="EMBL" id="RWJN01000036">
    <property type="protein sequence ID" value="TCD69670.1"/>
    <property type="molecule type" value="Genomic_DNA"/>
</dbReference>
<evidence type="ECO:0000313" key="7">
    <source>
        <dbReference type="Proteomes" id="UP000292702"/>
    </source>
</evidence>
<dbReference type="PANTHER" id="PTHR31001:SF87">
    <property type="entry name" value="COL-21"/>
    <property type="match status" value="1"/>
</dbReference>
<feature type="region of interest" description="Disordered" evidence="4">
    <location>
        <begin position="644"/>
        <end position="743"/>
    </location>
</feature>
<dbReference type="CDD" id="cd12148">
    <property type="entry name" value="fungal_TF_MHR"/>
    <property type="match status" value="1"/>
</dbReference>
<evidence type="ECO:0000256" key="4">
    <source>
        <dbReference type="SAM" id="MobiDB-lite"/>
    </source>
</evidence>
<dbReference type="GO" id="GO:0000981">
    <property type="term" value="F:DNA-binding transcription factor activity, RNA polymerase II-specific"/>
    <property type="evidence" value="ECO:0007669"/>
    <property type="project" value="InterPro"/>
</dbReference>
<evidence type="ECO:0000256" key="1">
    <source>
        <dbReference type="ARBA" id="ARBA00004123"/>
    </source>
</evidence>
<dbReference type="STRING" id="92696.A0A4R0RLR8"/>
<evidence type="ECO:0000313" key="6">
    <source>
        <dbReference type="EMBL" id="TCD69670.1"/>
    </source>
</evidence>
<dbReference type="InterPro" id="IPR001138">
    <property type="entry name" value="Zn2Cys6_DnaBD"/>
</dbReference>
<dbReference type="PANTHER" id="PTHR31001">
    <property type="entry name" value="UNCHARACTERIZED TRANSCRIPTIONAL REGULATORY PROTEIN"/>
    <property type="match status" value="1"/>
</dbReference>
<gene>
    <name evidence="6" type="ORF">EIP91_006687</name>
</gene>
<dbReference type="PROSITE" id="PS50048">
    <property type="entry name" value="ZN2_CY6_FUNGAL_2"/>
    <property type="match status" value="1"/>
</dbReference>
<name>A0A4R0RLR8_9APHY</name>
<reference evidence="6 7" key="1">
    <citation type="submission" date="2018-11" db="EMBL/GenBank/DDBJ databases">
        <title>Genome assembly of Steccherinum ochraceum LE-BIN_3174, the white-rot fungus of the Steccherinaceae family (The Residual Polyporoid clade, Polyporales, Basidiomycota).</title>
        <authorList>
            <person name="Fedorova T.V."/>
            <person name="Glazunova O.A."/>
            <person name="Landesman E.O."/>
            <person name="Moiseenko K.V."/>
            <person name="Psurtseva N.V."/>
            <person name="Savinova O.S."/>
            <person name="Shakhova N.V."/>
            <person name="Tyazhelova T.V."/>
            <person name="Vasina D.V."/>
        </authorList>
    </citation>
    <scope>NUCLEOTIDE SEQUENCE [LARGE SCALE GENOMIC DNA]</scope>
    <source>
        <strain evidence="6 7">LE-BIN_3174</strain>
    </source>
</reference>
<feature type="compositionally biased region" description="Polar residues" evidence="4">
    <location>
        <begin position="719"/>
        <end position="743"/>
    </location>
</feature>
<dbReference type="Pfam" id="PF00172">
    <property type="entry name" value="Zn_clus"/>
    <property type="match status" value="1"/>
</dbReference>
<proteinExistence type="predicted"/>
<dbReference type="GO" id="GO:0003677">
    <property type="term" value="F:DNA binding"/>
    <property type="evidence" value="ECO:0007669"/>
    <property type="project" value="InterPro"/>
</dbReference>
<evidence type="ECO:0000259" key="5">
    <source>
        <dbReference type="PROSITE" id="PS50048"/>
    </source>
</evidence>
<dbReference type="InterPro" id="IPR050613">
    <property type="entry name" value="Sec_Metabolite_Reg"/>
</dbReference>
<feature type="region of interest" description="Disordered" evidence="4">
    <location>
        <begin position="106"/>
        <end position="136"/>
    </location>
</feature>
<dbReference type="GO" id="GO:0005634">
    <property type="term" value="C:nucleus"/>
    <property type="evidence" value="ECO:0007669"/>
    <property type="project" value="UniProtKB-SubCell"/>
</dbReference>
<feature type="compositionally biased region" description="Basic and acidic residues" evidence="4">
    <location>
        <begin position="106"/>
        <end position="127"/>
    </location>
</feature>
<dbReference type="InterPro" id="IPR036864">
    <property type="entry name" value="Zn2-C6_fun-type_DNA-bd_sf"/>
</dbReference>
<feature type="compositionally biased region" description="Low complexity" evidence="4">
    <location>
        <begin position="678"/>
        <end position="694"/>
    </location>
</feature>
<keyword evidence="3" id="KW-0539">Nucleus</keyword>
<dbReference type="CDD" id="cd00067">
    <property type="entry name" value="GAL4"/>
    <property type="match status" value="1"/>
</dbReference>
<feature type="region of interest" description="Disordered" evidence="4">
    <location>
        <begin position="167"/>
        <end position="195"/>
    </location>
</feature>
<dbReference type="GO" id="GO:0008270">
    <property type="term" value="F:zinc ion binding"/>
    <property type="evidence" value="ECO:0007669"/>
    <property type="project" value="InterPro"/>
</dbReference>
<dbReference type="SMART" id="SM00066">
    <property type="entry name" value="GAL4"/>
    <property type="match status" value="1"/>
</dbReference>
<feature type="compositionally biased region" description="Polar residues" evidence="4">
    <location>
        <begin position="1"/>
        <end position="16"/>
    </location>
</feature>
<dbReference type="Proteomes" id="UP000292702">
    <property type="component" value="Unassembled WGS sequence"/>
</dbReference>
<dbReference type="Gene3D" id="4.10.240.10">
    <property type="entry name" value="Zn(2)-C6 fungal-type DNA-binding domain"/>
    <property type="match status" value="1"/>
</dbReference>
<protein>
    <recommendedName>
        <fullName evidence="5">Zn(2)-C6 fungal-type domain-containing protein</fullName>
    </recommendedName>
</protein>
<organism evidence="6 7">
    <name type="scientific">Steccherinum ochraceum</name>
    <dbReference type="NCBI Taxonomy" id="92696"/>
    <lineage>
        <taxon>Eukaryota</taxon>
        <taxon>Fungi</taxon>
        <taxon>Dikarya</taxon>
        <taxon>Basidiomycota</taxon>
        <taxon>Agaricomycotina</taxon>
        <taxon>Agaricomycetes</taxon>
        <taxon>Polyporales</taxon>
        <taxon>Steccherinaceae</taxon>
        <taxon>Steccherinum</taxon>
    </lineage>
</organism>
<feature type="domain" description="Zn(2)-C6 fungal-type" evidence="5">
    <location>
        <begin position="43"/>
        <end position="72"/>
    </location>
</feature>
<feature type="region of interest" description="Disordered" evidence="4">
    <location>
        <begin position="1"/>
        <end position="51"/>
    </location>
</feature>
<keyword evidence="7" id="KW-1185">Reference proteome</keyword>